<evidence type="ECO:0000313" key="1">
    <source>
        <dbReference type="EMBL" id="KKM91886.1"/>
    </source>
</evidence>
<sequence>MFNYNFGVGGWPDDTFRIVATDDPQQFSIVQRGGNPIACLITCETNDLRFTFGEATPTPSATGLGHILYVGQSIRLMHPDLIRTFNFINHTQQDAGAIQVTMEYESMRR</sequence>
<accession>A0A0F9LXN3</accession>
<organism evidence="1">
    <name type="scientific">marine sediment metagenome</name>
    <dbReference type="NCBI Taxonomy" id="412755"/>
    <lineage>
        <taxon>unclassified sequences</taxon>
        <taxon>metagenomes</taxon>
        <taxon>ecological metagenomes</taxon>
    </lineage>
</organism>
<proteinExistence type="predicted"/>
<dbReference type="EMBL" id="LAZR01006472">
    <property type="protein sequence ID" value="KKM91886.1"/>
    <property type="molecule type" value="Genomic_DNA"/>
</dbReference>
<comment type="caution">
    <text evidence="1">The sequence shown here is derived from an EMBL/GenBank/DDBJ whole genome shotgun (WGS) entry which is preliminary data.</text>
</comment>
<name>A0A0F9LXN3_9ZZZZ</name>
<gene>
    <name evidence="1" type="ORF">LCGC14_1223990</name>
</gene>
<dbReference type="AlphaFoldDB" id="A0A0F9LXN3"/>
<reference evidence="1" key="1">
    <citation type="journal article" date="2015" name="Nature">
        <title>Complex archaea that bridge the gap between prokaryotes and eukaryotes.</title>
        <authorList>
            <person name="Spang A."/>
            <person name="Saw J.H."/>
            <person name="Jorgensen S.L."/>
            <person name="Zaremba-Niedzwiedzka K."/>
            <person name="Martijn J."/>
            <person name="Lind A.E."/>
            <person name="van Eijk R."/>
            <person name="Schleper C."/>
            <person name="Guy L."/>
            <person name="Ettema T.J."/>
        </authorList>
    </citation>
    <scope>NUCLEOTIDE SEQUENCE</scope>
</reference>
<protein>
    <submittedName>
        <fullName evidence="1">Uncharacterized protein</fullName>
    </submittedName>
</protein>